<accession>A0A918TVC1</accession>
<evidence type="ECO:0000313" key="3">
    <source>
        <dbReference type="Proteomes" id="UP000646244"/>
    </source>
</evidence>
<evidence type="ECO:0000313" key="2">
    <source>
        <dbReference type="EMBL" id="GHC64394.1"/>
    </source>
</evidence>
<dbReference type="InterPro" id="IPR046300">
    <property type="entry name" value="DUF6415"/>
</dbReference>
<feature type="region of interest" description="Disordered" evidence="1">
    <location>
        <begin position="1"/>
        <end position="29"/>
    </location>
</feature>
<dbReference type="EMBL" id="BMVB01000019">
    <property type="protein sequence ID" value="GHC64394.1"/>
    <property type="molecule type" value="Genomic_DNA"/>
</dbReference>
<reference evidence="2" key="1">
    <citation type="journal article" date="2014" name="Int. J. Syst. Evol. Microbiol.">
        <title>Complete genome sequence of Corynebacterium casei LMG S-19264T (=DSM 44701T), isolated from a smear-ripened cheese.</title>
        <authorList>
            <consortium name="US DOE Joint Genome Institute (JGI-PGF)"/>
            <person name="Walter F."/>
            <person name="Albersmeier A."/>
            <person name="Kalinowski J."/>
            <person name="Ruckert C."/>
        </authorList>
    </citation>
    <scope>NUCLEOTIDE SEQUENCE</scope>
    <source>
        <strain evidence="2">JCM 4633</strain>
    </source>
</reference>
<protein>
    <submittedName>
        <fullName evidence="2">Uncharacterized protein</fullName>
    </submittedName>
</protein>
<gene>
    <name evidence="2" type="ORF">GCM10010507_47160</name>
</gene>
<dbReference type="Proteomes" id="UP000646244">
    <property type="component" value="Unassembled WGS sequence"/>
</dbReference>
<feature type="compositionally biased region" description="Basic residues" evidence="1">
    <location>
        <begin position="1"/>
        <end position="10"/>
    </location>
</feature>
<proteinExistence type="predicted"/>
<feature type="region of interest" description="Disordered" evidence="1">
    <location>
        <begin position="150"/>
        <end position="178"/>
    </location>
</feature>
<comment type="caution">
    <text evidence="2">The sequence shown here is derived from an EMBL/GenBank/DDBJ whole genome shotgun (WGS) entry which is preliminary data.</text>
</comment>
<dbReference type="AlphaFoldDB" id="A0A918TVC1"/>
<dbReference type="Pfam" id="PF19979">
    <property type="entry name" value="DUF6415"/>
    <property type="match status" value="1"/>
</dbReference>
<dbReference type="RefSeq" id="WP_190111869.1">
    <property type="nucleotide sequence ID" value="NZ_BMVB01000019.1"/>
</dbReference>
<name>A0A918TVC1_STRCJ</name>
<organism evidence="2 3">
    <name type="scientific">Streptomyces cinnamoneus</name>
    <name type="common">Streptoverticillium cinnamoneum</name>
    <dbReference type="NCBI Taxonomy" id="53446"/>
    <lineage>
        <taxon>Bacteria</taxon>
        <taxon>Bacillati</taxon>
        <taxon>Actinomycetota</taxon>
        <taxon>Actinomycetes</taxon>
        <taxon>Kitasatosporales</taxon>
        <taxon>Streptomycetaceae</taxon>
        <taxon>Streptomyces</taxon>
        <taxon>Streptomyces cinnamoneus group</taxon>
    </lineage>
</organism>
<evidence type="ECO:0000256" key="1">
    <source>
        <dbReference type="SAM" id="MobiDB-lite"/>
    </source>
</evidence>
<reference evidence="2" key="2">
    <citation type="submission" date="2020-09" db="EMBL/GenBank/DDBJ databases">
        <authorList>
            <person name="Sun Q."/>
            <person name="Ohkuma M."/>
        </authorList>
    </citation>
    <scope>NUCLEOTIDE SEQUENCE</scope>
    <source>
        <strain evidence="2">JCM 4633</strain>
    </source>
</reference>
<sequence length="178" mass="18946">MATMHVKGKAVAHQTTHPAGDAASASAGRPTAAEMSQYVAEAVRRATAHPAVLPRHEEVVETTARLRAYLLALLPAAEAHVGSMTRGTPEWDHAQSVVDAARHELAGGPGPGLRSAVLHMQDLGRACHHLRGVLPEERCAQCAYLKADRRAAERRGDPGAMRDAATRMGVHQREAHGS</sequence>